<dbReference type="Gene3D" id="3.40.50.12780">
    <property type="entry name" value="N-terminal domain of ligase-like"/>
    <property type="match status" value="1"/>
</dbReference>
<proteinExistence type="predicted"/>
<dbReference type="AlphaFoldDB" id="A0A1D2QQG6"/>
<evidence type="ECO:0000256" key="1">
    <source>
        <dbReference type="ARBA" id="ARBA00022450"/>
    </source>
</evidence>
<dbReference type="EMBL" id="MDLC01000019">
    <property type="protein sequence ID" value="ODS23827.1"/>
    <property type="molecule type" value="Genomic_DNA"/>
</dbReference>
<organism evidence="4 5">
    <name type="scientific">Candidatus Endobugula sertula</name>
    <name type="common">Bugula neritina bacterial symbiont</name>
    <dbReference type="NCBI Taxonomy" id="62101"/>
    <lineage>
        <taxon>Bacteria</taxon>
        <taxon>Pseudomonadati</taxon>
        <taxon>Pseudomonadota</taxon>
        <taxon>Gammaproteobacteria</taxon>
        <taxon>Cellvibrionales</taxon>
        <taxon>Cellvibrionaceae</taxon>
        <taxon>Candidatus Endobugula</taxon>
    </lineage>
</organism>
<feature type="domain" description="Carrier" evidence="3">
    <location>
        <begin position="366"/>
        <end position="440"/>
    </location>
</feature>
<evidence type="ECO:0000313" key="5">
    <source>
        <dbReference type="Proteomes" id="UP000242502"/>
    </source>
</evidence>
<keyword evidence="1" id="KW-0596">Phosphopantetheine</keyword>
<sequence length="458" mass="51240">MSTSGTSGEEKLVEASIHALISYIKSLKQRLVINSSDIYLHVAPFTFSSANRQLLLPLYCGATVVLASDSQRENSDFLVDLIISYAVSVIDLVPSQLRSLVYSMEQKIFKMSPKVSIPLRRIFTTSDIPDNNVLDRVLMLLPQVKDIVCMYGLTEACGIVSTQSYKLNSKITPLGKALGDVALYVLNQKGESVKNGEKGCLYIGGERIEKNNIKVLNNEDNSALNDANNRQSRLLCTYDVCQINQNNDIEFIGRSSIHFNINGLLVNPIPIEKVLCNFFSVQEAVVVKQKVLDRDVIVAYLVKEKNAVLDLESLREYLLRDPKIIAIPNFYMLMDSIPINKHGKYCRKSLPVCDTDLVLRPTLSTAPINKLQSDLLIIWSHYLGNGIGIHDNFFILGGDSLLAQEILSVINNAMKTSIRMADLFEFPTISLLAKQVIIKNYDEKISIDEERKFIGGRI</sequence>
<dbReference type="Gene3D" id="1.10.1200.10">
    <property type="entry name" value="ACP-like"/>
    <property type="match status" value="1"/>
</dbReference>
<dbReference type="InterPro" id="IPR036736">
    <property type="entry name" value="ACP-like_sf"/>
</dbReference>
<dbReference type="InterPro" id="IPR045851">
    <property type="entry name" value="AMP-bd_C_sf"/>
</dbReference>
<dbReference type="SUPFAM" id="SSF56801">
    <property type="entry name" value="Acetyl-CoA synthetase-like"/>
    <property type="match status" value="1"/>
</dbReference>
<dbReference type="STRING" id="62101.AB835_06700"/>
<comment type="caution">
    <text evidence="4">The sequence shown here is derived from an EMBL/GenBank/DDBJ whole genome shotgun (WGS) entry which is preliminary data.</text>
</comment>
<reference evidence="4 5" key="1">
    <citation type="journal article" date="2016" name="Appl. Environ. Microbiol.">
        <title>Lack of Overt Genome Reduction in the Bryostatin-Producing Bryozoan Symbiont "Candidatus Endobugula sertula".</title>
        <authorList>
            <person name="Miller I.J."/>
            <person name="Vanee N."/>
            <person name="Fong S.S."/>
            <person name="Lim-Fong G.E."/>
            <person name="Kwan J.C."/>
        </authorList>
    </citation>
    <scope>NUCLEOTIDE SEQUENCE [LARGE SCALE GENOMIC DNA]</scope>
    <source>
        <strain evidence="4">AB1-4</strain>
    </source>
</reference>
<gene>
    <name evidence="4" type="ORF">AB835_06700</name>
</gene>
<evidence type="ECO:0000256" key="2">
    <source>
        <dbReference type="ARBA" id="ARBA00022553"/>
    </source>
</evidence>
<dbReference type="InterPro" id="IPR042099">
    <property type="entry name" value="ANL_N_sf"/>
</dbReference>
<dbReference type="InterPro" id="IPR000873">
    <property type="entry name" value="AMP-dep_synth/lig_dom"/>
</dbReference>
<dbReference type="Pfam" id="PF00501">
    <property type="entry name" value="AMP-binding"/>
    <property type="match status" value="1"/>
</dbReference>
<dbReference type="InterPro" id="IPR009081">
    <property type="entry name" value="PP-bd_ACP"/>
</dbReference>
<dbReference type="Proteomes" id="UP000242502">
    <property type="component" value="Unassembled WGS sequence"/>
</dbReference>
<dbReference type="PANTHER" id="PTHR44845">
    <property type="entry name" value="CARRIER DOMAIN-CONTAINING PROTEIN"/>
    <property type="match status" value="1"/>
</dbReference>
<dbReference type="Pfam" id="PF00550">
    <property type="entry name" value="PP-binding"/>
    <property type="match status" value="1"/>
</dbReference>
<evidence type="ECO:0000313" key="4">
    <source>
        <dbReference type="EMBL" id="ODS23827.1"/>
    </source>
</evidence>
<protein>
    <recommendedName>
        <fullName evidence="3">Carrier domain-containing protein</fullName>
    </recommendedName>
</protein>
<accession>A0A1D2QQG6</accession>
<dbReference type="PANTHER" id="PTHR44845:SF6">
    <property type="entry name" value="BETA-ALANINE-ACTIVATING ENZYME"/>
    <property type="match status" value="1"/>
</dbReference>
<name>A0A1D2QQG6_9GAMM</name>
<dbReference type="Gene3D" id="3.30.300.30">
    <property type="match status" value="1"/>
</dbReference>
<evidence type="ECO:0000259" key="3">
    <source>
        <dbReference type="PROSITE" id="PS50075"/>
    </source>
</evidence>
<dbReference type="PROSITE" id="PS50075">
    <property type="entry name" value="CARRIER"/>
    <property type="match status" value="1"/>
</dbReference>
<dbReference type="SUPFAM" id="SSF47336">
    <property type="entry name" value="ACP-like"/>
    <property type="match status" value="1"/>
</dbReference>
<keyword evidence="2" id="KW-0597">Phosphoprotein</keyword>